<evidence type="ECO:0000313" key="1">
    <source>
        <dbReference type="EMBL" id="AFK83968.1"/>
    </source>
</evidence>
<proteinExistence type="predicted"/>
<dbReference type="KEGG" id="vg:80534859"/>
<reference evidence="1 2" key="1">
    <citation type="journal article" date="2012" name="J. Virol.">
        <title>A Novel Bat Herpesvirus Encodes Homologues of Major Histocompatibility Complex Classes I and II, C-Type Lectin, and a Unique Family of Immune-Related Genes.</title>
        <authorList>
            <person name="Zhang H."/>
            <person name="Todd S."/>
            <person name="Tachedjian M."/>
            <person name="Barr J.A."/>
            <person name="Luo M."/>
            <person name="Yu M."/>
            <person name="Marsh G.A."/>
            <person name="Crameri G."/>
            <person name="Wang L.F."/>
        </authorList>
    </citation>
    <scope>NUCLEOTIDE SEQUENCE [LARGE SCALE GENOMIC DNA]</scope>
    <source>
        <strain evidence="1">B7D8</strain>
    </source>
</reference>
<accession>I3VQC4</accession>
<organism evidence="1 2">
    <name type="scientific">miniopterid betaherpesvirus 1</name>
    <dbReference type="NCBI Taxonomy" id="3070189"/>
    <lineage>
        <taxon>Viruses</taxon>
        <taxon>Duplodnaviria</taxon>
        <taxon>Heunggongvirae</taxon>
        <taxon>Peploviricota</taxon>
        <taxon>Herviviricetes</taxon>
        <taxon>Herpesvirales</taxon>
        <taxon>Orthoherpesviridae</taxon>
        <taxon>Betaherpesvirinae</taxon>
        <taxon>Quwivirus</taxon>
        <taxon>Quwivirus miniopteridbeta1</taxon>
    </lineage>
</organism>
<evidence type="ECO:0000313" key="2">
    <source>
        <dbReference type="Proteomes" id="UP000103899"/>
    </source>
</evidence>
<dbReference type="Proteomes" id="UP000103899">
    <property type="component" value="Segment"/>
</dbReference>
<keyword evidence="2" id="KW-1185">Reference proteome</keyword>
<sequence length="130" mass="14861">MKYFRCATAIRTYISSSETKRDPNRHRVKNRFIIFRLVVQPVPRCAEISDINAANIFGATRRLHYTWTAGPAPTPKWVNFNLVVKNLLHYINSTTNPKKTIASSRIANLTCSIGKNSRKNIPWLRLSTSS</sequence>
<name>I3VQC4_9BETA</name>
<dbReference type="EMBL" id="JQ805139">
    <property type="protein sequence ID" value="AFK83968.1"/>
    <property type="molecule type" value="Genomic_DNA"/>
</dbReference>
<protein>
    <submittedName>
        <fullName evidence="1">B127</fullName>
    </submittedName>
</protein>
<dbReference type="RefSeq" id="YP_010797156.1">
    <property type="nucleotide sequence ID" value="NC_076129.1"/>
</dbReference>
<dbReference type="GeneID" id="80534859"/>